<dbReference type="RefSeq" id="WP_063871153.1">
    <property type="nucleotide sequence ID" value="NZ_CAWMRI010000011.1"/>
</dbReference>
<evidence type="ECO:0000313" key="2">
    <source>
        <dbReference type="EMBL" id="KZL51698.1"/>
    </source>
</evidence>
<dbReference type="Gene3D" id="2.150.10.10">
    <property type="entry name" value="Serralysin-like metalloprotease, C-terminal"/>
    <property type="match status" value="1"/>
</dbReference>
<evidence type="ECO:0000256" key="1">
    <source>
        <dbReference type="SAM" id="MobiDB-lite"/>
    </source>
</evidence>
<dbReference type="EMBL" id="LWAJ01000011">
    <property type="protein sequence ID" value="KZL51698.1"/>
    <property type="molecule type" value="Genomic_DNA"/>
</dbReference>
<dbReference type="SUPFAM" id="SSF101967">
    <property type="entry name" value="Adhesin YadA, collagen-binding domain"/>
    <property type="match status" value="2"/>
</dbReference>
<feature type="compositionally biased region" description="Polar residues" evidence="1">
    <location>
        <begin position="7"/>
        <end position="19"/>
    </location>
</feature>
<dbReference type="AlphaFoldDB" id="A0A166KYK5"/>
<organism evidence="2 3">
    <name type="scientific">Nodularia spumigena CENA596</name>
    <dbReference type="NCBI Taxonomy" id="1819295"/>
    <lineage>
        <taxon>Bacteria</taxon>
        <taxon>Bacillati</taxon>
        <taxon>Cyanobacteriota</taxon>
        <taxon>Cyanophyceae</taxon>
        <taxon>Nostocales</taxon>
        <taxon>Nodulariaceae</taxon>
        <taxon>Nodularia</taxon>
    </lineage>
</organism>
<dbReference type="InterPro" id="IPR011049">
    <property type="entry name" value="Serralysin-like_metalloprot_C"/>
</dbReference>
<dbReference type="OrthoDB" id="479722at2"/>
<evidence type="ECO:0000313" key="3">
    <source>
        <dbReference type="Proteomes" id="UP000076555"/>
    </source>
</evidence>
<accession>A0A166KYK5</accession>
<sequence>MELDAINSVNGEENTSISDDSALGPPFEGLDAVLAENLHLRDTNNLSGMNGGNTPVLDTVIDPFAGDVSGQLNELIFGRLDLIQSQNSFDGVDNAFVGGGSNSFPVGNGNRNFGSDNATIGNSNSDYGSDSATIGNGNWNFNDNNATIGNGNWLFASDNTTLGNGNWYWDDGSNNATLGNGNWQFNSDNSTIGNGNWGFGNNNTTIGNGNWGFGNNNTTIGNGNWDFGNNNIIIGNGKWIFDDNNIVVGDYKIPQDSELIPPEFQGDVDSLINSLIGSMGEKFLPLTGDLGGSETETFNRLILSQNNGNMSTDVEEFLALLNEIQTNAIAYQHWQKPQPVPESASSVSLVVVGLVYLLLSKFKQGFCRQPR</sequence>
<protein>
    <submittedName>
        <fullName evidence="2">Uncharacterized protein</fullName>
    </submittedName>
</protein>
<comment type="caution">
    <text evidence="2">The sequence shown here is derived from an EMBL/GenBank/DDBJ whole genome shotgun (WGS) entry which is preliminary data.</text>
</comment>
<dbReference type="Proteomes" id="UP000076555">
    <property type="component" value="Unassembled WGS sequence"/>
</dbReference>
<gene>
    <name evidence="2" type="ORF">A2T98_00845</name>
</gene>
<feature type="region of interest" description="Disordered" evidence="1">
    <location>
        <begin position="1"/>
        <end position="23"/>
    </location>
</feature>
<reference evidence="2 3" key="1">
    <citation type="submission" date="2016-04" db="EMBL/GenBank/DDBJ databases">
        <title>Draft Genome Assembly of the Bloom-forming Cyanobacterium Nodularia spumigena Strain CENA596 in Shrimp Production Ponds.</title>
        <authorList>
            <person name="Popin R.V."/>
            <person name="Rigonato J."/>
            <person name="Abreu V.A."/>
            <person name="Andreote A.P."/>
            <person name="Silveira S.B."/>
            <person name="Odebrecht C."/>
            <person name="Fiore M.F."/>
        </authorList>
    </citation>
    <scope>NUCLEOTIDE SEQUENCE [LARGE SCALE GENOMIC DNA]</scope>
    <source>
        <strain evidence="2 3">CENA596</strain>
    </source>
</reference>
<proteinExistence type="predicted"/>
<name>A0A166KYK5_NODSP</name>